<evidence type="ECO:0000256" key="5">
    <source>
        <dbReference type="ARBA" id="ARBA00024226"/>
    </source>
</evidence>
<dbReference type="SUPFAM" id="SSF53720">
    <property type="entry name" value="ALDH-like"/>
    <property type="match status" value="1"/>
</dbReference>
<keyword evidence="10" id="KW-1185">Reference proteome</keyword>
<dbReference type="AlphaFoldDB" id="A0A914HBY0"/>
<dbReference type="Pfam" id="PF00326">
    <property type="entry name" value="Peptidase_S9"/>
    <property type="match status" value="1"/>
</dbReference>
<dbReference type="InterPro" id="IPR044638">
    <property type="entry name" value="ALDH7A1-like"/>
</dbReference>
<dbReference type="InterPro" id="IPR029510">
    <property type="entry name" value="Ald_DH_CS_GLU"/>
</dbReference>
<dbReference type="InterPro" id="IPR015590">
    <property type="entry name" value="Aldehyde_DH_dom"/>
</dbReference>
<dbReference type="PROSITE" id="PS00687">
    <property type="entry name" value="ALDEHYDE_DEHYDR_GLU"/>
    <property type="match status" value="1"/>
</dbReference>
<evidence type="ECO:0000256" key="7">
    <source>
        <dbReference type="RuleBase" id="RU003345"/>
    </source>
</evidence>
<organism evidence="10 11">
    <name type="scientific">Globodera rostochiensis</name>
    <name type="common">Golden nematode worm</name>
    <name type="synonym">Heterodera rostochiensis</name>
    <dbReference type="NCBI Taxonomy" id="31243"/>
    <lineage>
        <taxon>Eukaryota</taxon>
        <taxon>Metazoa</taxon>
        <taxon>Ecdysozoa</taxon>
        <taxon>Nematoda</taxon>
        <taxon>Chromadorea</taxon>
        <taxon>Rhabditida</taxon>
        <taxon>Tylenchina</taxon>
        <taxon>Tylenchomorpha</taxon>
        <taxon>Tylenchoidea</taxon>
        <taxon>Heteroderidae</taxon>
        <taxon>Heteroderinae</taxon>
        <taxon>Globodera</taxon>
    </lineage>
</organism>
<dbReference type="Pfam" id="PF00171">
    <property type="entry name" value="Aldedh"/>
    <property type="match status" value="1"/>
</dbReference>
<dbReference type="GO" id="GO:0004029">
    <property type="term" value="F:aldehyde dehydrogenase (NAD+) activity"/>
    <property type="evidence" value="ECO:0007669"/>
    <property type="project" value="UniProtKB-EC"/>
</dbReference>
<dbReference type="InterPro" id="IPR001375">
    <property type="entry name" value="Peptidase_S9_cat"/>
</dbReference>
<evidence type="ECO:0000256" key="4">
    <source>
        <dbReference type="ARBA" id="ARBA00023027"/>
    </source>
</evidence>
<feature type="domain" description="Aldehyde dehydrogenase" evidence="8">
    <location>
        <begin position="41"/>
        <end position="503"/>
    </location>
</feature>
<dbReference type="GO" id="GO:0008236">
    <property type="term" value="F:serine-type peptidase activity"/>
    <property type="evidence" value="ECO:0007669"/>
    <property type="project" value="InterPro"/>
</dbReference>
<dbReference type="SUPFAM" id="SSF53474">
    <property type="entry name" value="alpha/beta-Hydrolases"/>
    <property type="match status" value="1"/>
</dbReference>
<evidence type="ECO:0000313" key="11">
    <source>
        <dbReference type="WBParaSite" id="Gr19_v10_g15936.t1"/>
    </source>
</evidence>
<dbReference type="Proteomes" id="UP000887572">
    <property type="component" value="Unplaced"/>
</dbReference>
<evidence type="ECO:0000313" key="10">
    <source>
        <dbReference type="Proteomes" id="UP000887572"/>
    </source>
</evidence>
<evidence type="ECO:0000256" key="2">
    <source>
        <dbReference type="ARBA" id="ARBA00011881"/>
    </source>
</evidence>
<dbReference type="InterPro" id="IPR016163">
    <property type="entry name" value="Ald_DH_C"/>
</dbReference>
<feature type="active site" evidence="6">
    <location>
        <position position="276"/>
    </location>
</feature>
<dbReference type="InterPro" id="IPR029058">
    <property type="entry name" value="AB_hydrolase_fold"/>
</dbReference>
<feature type="domain" description="Peptidase S9 prolyl oligopeptidase catalytic" evidence="9">
    <location>
        <begin position="973"/>
        <end position="1178"/>
    </location>
</feature>
<evidence type="ECO:0000256" key="6">
    <source>
        <dbReference type="PROSITE-ProRule" id="PRU10007"/>
    </source>
</evidence>
<keyword evidence="3 7" id="KW-0560">Oxidoreductase</keyword>
<evidence type="ECO:0000259" key="9">
    <source>
        <dbReference type="Pfam" id="PF00326"/>
    </source>
</evidence>
<dbReference type="Gene3D" id="3.40.50.1820">
    <property type="entry name" value="alpha/beta hydrolase"/>
    <property type="match status" value="1"/>
</dbReference>
<protein>
    <recommendedName>
        <fullName evidence="5">aldehyde dehydrogenase (NAD(+))</fullName>
        <ecNumber evidence="5">1.2.1.3</ecNumber>
    </recommendedName>
</protein>
<comment type="subunit">
    <text evidence="2">Homotetramer.</text>
</comment>
<dbReference type="Gene3D" id="3.40.605.10">
    <property type="entry name" value="Aldehyde Dehydrogenase, Chain A, domain 1"/>
    <property type="match status" value="1"/>
</dbReference>
<evidence type="ECO:0000256" key="3">
    <source>
        <dbReference type="ARBA" id="ARBA00023002"/>
    </source>
</evidence>
<dbReference type="Gene3D" id="3.40.309.10">
    <property type="entry name" value="Aldehyde Dehydrogenase, Chain A, domain 2"/>
    <property type="match status" value="1"/>
</dbReference>
<dbReference type="SUPFAM" id="SSF82171">
    <property type="entry name" value="DPP6 N-terminal domain-like"/>
    <property type="match status" value="1"/>
</dbReference>
<dbReference type="InterPro" id="IPR016162">
    <property type="entry name" value="Ald_DH_N"/>
</dbReference>
<proteinExistence type="inferred from homology"/>
<comment type="similarity">
    <text evidence="1 7">Belongs to the aldehyde dehydrogenase family.</text>
</comment>
<reference evidence="11" key="1">
    <citation type="submission" date="2022-11" db="UniProtKB">
        <authorList>
            <consortium name="WormBaseParasite"/>
        </authorList>
    </citation>
    <scope>IDENTIFICATION</scope>
</reference>
<sequence>MQSNSSISSSAYLVNQPKYAFLAELGIREANDGVFDGVWRASGKETDSLCPATNTAIAKVRFGSAEDFERIVGASRAACSTWMEVPAPTRGEIVRQIGDSLRRNIDSLGRLVSLEMGKILSEGRGEVQEFVDIADYATGLSRMFSGRIMPSERKKHFLLEQWNPLGVVGVISAFNFPAAVYGWNAALALVCGNSVIWKPSPSTPLTSIAITRLIGEVLSKNGMPPAICSLICGESEIGLRLVKDPRVNLLSFTGSTEVGRVVGQHVQSRFGKLLLELGGNNAIIVMDDADLDLVVPAVTFSCIGTAGQRCTSTRRLIVHEKVYDVVLERVVKAYKQLMETRIGDPLDEHTLVGPLHSRESVLKYKAAIAEAIASGGRVECGGKVLDGSQGNYVLPTVITGLTHDTPVVLRETFAPIVYALKVSGFEEAVAVNNEASQGLSSSLFTQNLARLSEWIGPKGSDCGIVNVNIGTSGAEIGGAFGGEKETGGGRESGSDSWKNYMRRSTCTINFGKEMPLAQGVKFENTLSTIRRSHSKMGKIIAEYGAWESPITGQQLVKGNCKTISELRVSPQGRPFWLEQTLLSGKKVLFGQTDGGGVVQWTQTDISVTNWSVGGEGRTVAGGQNGGGGPLICHSGGIWQLPAPGAAPKAIVESEGSDGNKNQIRRQADIVTHGHFVYAVQQIHSKDDESADPVNRLVRADLRGDGHCQVVDEGADFYASPRLSPDGRWLAWIQWNRPYMSWEKTSVHLVELGLDGALLGPSRTILNNGNSNFGLAWTGTTLDYSDGAKGIVGDGLIPEGFGEIGDPLWLFDMDRPFVVRNDGGAIAVLRSSNCSADGGDALWELRDGVPPTPIDSVTRLGFTVFQQLCLSPDQNALFCLASGPRRASSVICLDLSAKPHAVTVLREAREHSELSQLPISTPRTITFTSVDGRSLQGYFYTPHSHSHCAPEGKLPPAILFVHGGPTARTKNDLDMKKQYFTSRGFAVFDINYRGSSGFGREFRNSLLGQWGVADRDDLISGAKCLVTSGLVDPSRLCIMGSSAGGFTVLSVLSHSDAFAAGVSLYGVSDLEELFKTSHKFERGNTGRLIADLPEGIQTYRDRSPIHNCNRINKPVAFLHGTDDKVVPVAQSEALYEALRAKGTPTLLKLFSGEGHGFKKADTIAQSMHIAHTFLCKAMGISVHAELNIVNF</sequence>
<dbReference type="CDD" id="cd07130">
    <property type="entry name" value="ALDH_F7_AASADH"/>
    <property type="match status" value="1"/>
</dbReference>
<dbReference type="PANTHER" id="PTHR43521">
    <property type="entry name" value="ALPHA-AMINOADIPIC SEMIALDEHYDE DEHYDROGENASE"/>
    <property type="match status" value="1"/>
</dbReference>
<dbReference type="PANTHER" id="PTHR43521:SF1">
    <property type="entry name" value="ALPHA-AMINOADIPIC SEMIALDEHYDE DEHYDROGENASE"/>
    <property type="match status" value="1"/>
</dbReference>
<dbReference type="InterPro" id="IPR016161">
    <property type="entry name" value="Ald_DH/histidinol_DH"/>
</dbReference>
<keyword evidence="4" id="KW-0520">NAD</keyword>
<dbReference type="WBParaSite" id="Gr19_v10_g15936.t1">
    <property type="protein sequence ID" value="Gr19_v10_g15936.t1"/>
    <property type="gene ID" value="Gr19_v10_g15936"/>
</dbReference>
<evidence type="ECO:0000256" key="1">
    <source>
        <dbReference type="ARBA" id="ARBA00009986"/>
    </source>
</evidence>
<dbReference type="FunFam" id="3.40.309.10:FF:000018">
    <property type="entry name" value="Alpha-aminoadipic semialdehyde dehydrogenase"/>
    <property type="match status" value="1"/>
</dbReference>
<evidence type="ECO:0000259" key="8">
    <source>
        <dbReference type="Pfam" id="PF00171"/>
    </source>
</evidence>
<dbReference type="EC" id="1.2.1.3" evidence="5"/>
<accession>A0A914HBY0</accession>
<name>A0A914HBY0_GLORO</name>
<dbReference type="GO" id="GO:0006508">
    <property type="term" value="P:proteolysis"/>
    <property type="evidence" value="ECO:0007669"/>
    <property type="project" value="InterPro"/>
</dbReference>